<sequence>MKTKQHRFGIKLYVLYDCVTGIVLVFIVYVSQQSHHQAEDVKGLGSSGSIVAKLMDLYLNKGHSLFTDNYYGSSILSQYLHEKKTNSCGTVRANRKHMPVLKEKLKKGETSWKSCGHMIVLKWKDRRDVTMITTMHEHEIVALEKNLQIY</sequence>
<dbReference type="Pfam" id="PF13843">
    <property type="entry name" value="DDE_Tnp_1_7"/>
    <property type="match status" value="1"/>
</dbReference>
<dbReference type="Proteomes" id="UP001162156">
    <property type="component" value="Unassembled WGS sequence"/>
</dbReference>
<keyword evidence="4" id="KW-1185">Reference proteome</keyword>
<feature type="domain" description="PiggyBac transposable element-derived protein" evidence="2">
    <location>
        <begin position="1"/>
        <end position="142"/>
    </location>
</feature>
<dbReference type="InterPro" id="IPR029526">
    <property type="entry name" value="PGBD"/>
</dbReference>
<dbReference type="PANTHER" id="PTHR46599:SF3">
    <property type="entry name" value="PIGGYBAC TRANSPOSABLE ELEMENT-DERIVED PROTEIN 4"/>
    <property type="match status" value="1"/>
</dbReference>
<reference evidence="3" key="1">
    <citation type="journal article" date="2023" name="Insect Mol. Biol.">
        <title>Genome sequencing provides insights into the evolution of gene families encoding plant cell wall-degrading enzymes in longhorned beetles.</title>
        <authorList>
            <person name="Shin N.R."/>
            <person name="Okamura Y."/>
            <person name="Kirsch R."/>
            <person name="Pauchet Y."/>
        </authorList>
    </citation>
    <scope>NUCLEOTIDE SEQUENCE</scope>
    <source>
        <strain evidence="3">RBIC_L_NR</strain>
    </source>
</reference>
<dbReference type="PANTHER" id="PTHR46599">
    <property type="entry name" value="PIGGYBAC TRANSPOSABLE ELEMENT-DERIVED PROTEIN 4"/>
    <property type="match status" value="1"/>
</dbReference>
<keyword evidence="1" id="KW-0472">Membrane</keyword>
<keyword evidence="1" id="KW-0812">Transmembrane</keyword>
<evidence type="ECO:0000313" key="4">
    <source>
        <dbReference type="Proteomes" id="UP001162156"/>
    </source>
</evidence>
<evidence type="ECO:0000259" key="2">
    <source>
        <dbReference type="Pfam" id="PF13843"/>
    </source>
</evidence>
<keyword evidence="1" id="KW-1133">Transmembrane helix</keyword>
<dbReference type="AlphaFoldDB" id="A0AAV8X800"/>
<protein>
    <recommendedName>
        <fullName evidence="2">PiggyBac transposable element-derived protein domain-containing protein</fullName>
    </recommendedName>
</protein>
<comment type="caution">
    <text evidence="3">The sequence shown here is derived from an EMBL/GenBank/DDBJ whole genome shotgun (WGS) entry which is preliminary data.</text>
</comment>
<evidence type="ECO:0000256" key="1">
    <source>
        <dbReference type="SAM" id="Phobius"/>
    </source>
</evidence>
<feature type="transmembrane region" description="Helical" evidence="1">
    <location>
        <begin position="12"/>
        <end position="30"/>
    </location>
</feature>
<accession>A0AAV8X800</accession>
<name>A0AAV8X800_9CUCU</name>
<proteinExistence type="predicted"/>
<evidence type="ECO:0000313" key="3">
    <source>
        <dbReference type="EMBL" id="KAJ8934590.1"/>
    </source>
</evidence>
<dbReference type="EMBL" id="JANEYF010003706">
    <property type="protein sequence ID" value="KAJ8934590.1"/>
    <property type="molecule type" value="Genomic_DNA"/>
</dbReference>
<gene>
    <name evidence="3" type="ORF">NQ314_013266</name>
</gene>
<organism evidence="3 4">
    <name type="scientific">Rhamnusium bicolor</name>
    <dbReference type="NCBI Taxonomy" id="1586634"/>
    <lineage>
        <taxon>Eukaryota</taxon>
        <taxon>Metazoa</taxon>
        <taxon>Ecdysozoa</taxon>
        <taxon>Arthropoda</taxon>
        <taxon>Hexapoda</taxon>
        <taxon>Insecta</taxon>
        <taxon>Pterygota</taxon>
        <taxon>Neoptera</taxon>
        <taxon>Endopterygota</taxon>
        <taxon>Coleoptera</taxon>
        <taxon>Polyphaga</taxon>
        <taxon>Cucujiformia</taxon>
        <taxon>Chrysomeloidea</taxon>
        <taxon>Cerambycidae</taxon>
        <taxon>Lepturinae</taxon>
        <taxon>Rhagiini</taxon>
        <taxon>Rhamnusium</taxon>
    </lineage>
</organism>